<evidence type="ECO:0000256" key="1">
    <source>
        <dbReference type="ARBA" id="ARBA00022737"/>
    </source>
</evidence>
<comment type="caution">
    <text evidence="4">The sequence shown here is derived from an EMBL/GenBank/DDBJ whole genome shotgun (WGS) entry which is preliminary data.</text>
</comment>
<accession>A0ABT6KWA4</accession>
<proteinExistence type="predicted"/>
<keyword evidence="5" id="KW-1185">Reference proteome</keyword>
<dbReference type="InterPro" id="IPR019734">
    <property type="entry name" value="TPR_rpt"/>
</dbReference>
<dbReference type="InterPro" id="IPR013105">
    <property type="entry name" value="TPR_2"/>
</dbReference>
<dbReference type="PANTHER" id="PTHR45588">
    <property type="entry name" value="TPR DOMAIN-CONTAINING PROTEIN"/>
    <property type="match status" value="1"/>
</dbReference>
<sequence length="557" mass="61029">MLEPYFDLGTYHRPVDSPEPQAQVWFDRGLVWAYAFNHDEAVRCFERALEHDPDLAIARWGIAYSVGPNYNKAWEAFDPVDLADSLARARAELTLAAQGRATAAERALIDALAVRFSTADPTDADALQTGHTAYADAMTAVLAEFPDDIDVRALTADALLNVTAWALWDSTTGEPAPGSRVVEAKAVLDAALAGPAGRAHPGILHLYVHAMEMSGHPEWALPAADLLRGLVPDAGHLQHMASHIDVLCGDYRNSVTANFAAVQADRKFVEREGPLNFYSLYRAHNLHFVVYSAMFEGNSQIALSAAEELAGQLTPELLSVASPPMADWLEAFVPLRVHALVRFGRWDDLIAEPLPTDPMLYCTTTATIHYGRGVAHAAKGELAQARAAREAFVAAYRRIPDSRYLFNNTSLDILAIASEMLDGEIAYREGRYDEAFAFLRRAIELDDALPYDEPWGWMQPTRHAYGALLLEQGHVAEAARVYAADLGLDPTLNRSSHHPNNVWSLHGYHECLIRLGREAEATIIGQQLQLALARADVAVTASCACRLEVVDPCCGSN</sequence>
<dbReference type="PANTHER" id="PTHR45588:SF1">
    <property type="entry name" value="WW DOMAIN-CONTAINING PROTEIN"/>
    <property type="match status" value="1"/>
</dbReference>
<dbReference type="RefSeq" id="WP_280830882.1">
    <property type="nucleotide sequence ID" value="NZ_JARXVE010000001.1"/>
</dbReference>
<dbReference type="InterPro" id="IPR011990">
    <property type="entry name" value="TPR-like_helical_dom_sf"/>
</dbReference>
<keyword evidence="1" id="KW-0677">Repeat</keyword>
<dbReference type="Pfam" id="PF13181">
    <property type="entry name" value="TPR_8"/>
    <property type="match status" value="1"/>
</dbReference>
<name>A0ABT6KWA4_9MYCO</name>
<evidence type="ECO:0000256" key="3">
    <source>
        <dbReference type="PROSITE-ProRule" id="PRU00339"/>
    </source>
</evidence>
<evidence type="ECO:0000313" key="5">
    <source>
        <dbReference type="Proteomes" id="UP001160130"/>
    </source>
</evidence>
<dbReference type="PROSITE" id="PS50005">
    <property type="entry name" value="TPR"/>
    <property type="match status" value="1"/>
</dbReference>
<dbReference type="SUPFAM" id="SSF48452">
    <property type="entry name" value="TPR-like"/>
    <property type="match status" value="2"/>
</dbReference>
<evidence type="ECO:0000313" key="4">
    <source>
        <dbReference type="EMBL" id="MDH6194260.1"/>
    </source>
</evidence>
<protein>
    <submittedName>
        <fullName evidence="4">Tetratricopeptide (TPR) repeat protein</fullName>
    </submittedName>
</protein>
<keyword evidence="2 3" id="KW-0802">TPR repeat</keyword>
<dbReference type="SMART" id="SM00028">
    <property type="entry name" value="TPR"/>
    <property type="match status" value="3"/>
</dbReference>
<evidence type="ECO:0000256" key="2">
    <source>
        <dbReference type="ARBA" id="ARBA00022803"/>
    </source>
</evidence>
<organism evidence="4 5">
    <name type="scientific">Mycolicibacterium frederiksbergense</name>
    <dbReference type="NCBI Taxonomy" id="117567"/>
    <lineage>
        <taxon>Bacteria</taxon>
        <taxon>Bacillati</taxon>
        <taxon>Actinomycetota</taxon>
        <taxon>Actinomycetes</taxon>
        <taxon>Mycobacteriales</taxon>
        <taxon>Mycobacteriaceae</taxon>
        <taxon>Mycolicibacterium</taxon>
    </lineage>
</organism>
<dbReference type="Gene3D" id="1.25.40.10">
    <property type="entry name" value="Tetratricopeptide repeat domain"/>
    <property type="match status" value="2"/>
</dbReference>
<gene>
    <name evidence="4" type="ORF">M2272_000881</name>
</gene>
<dbReference type="EMBL" id="JARXVE010000001">
    <property type="protein sequence ID" value="MDH6194260.1"/>
    <property type="molecule type" value="Genomic_DNA"/>
</dbReference>
<reference evidence="4 5" key="1">
    <citation type="submission" date="2023-04" db="EMBL/GenBank/DDBJ databases">
        <title>Forest soil microbial communities from Buena Vista Peninsula, Colon Province, Panama.</title>
        <authorList>
            <person name="Bouskill N."/>
        </authorList>
    </citation>
    <scope>NUCLEOTIDE SEQUENCE [LARGE SCALE GENOMIC DNA]</scope>
    <source>
        <strain evidence="4 5">AC80</strain>
    </source>
</reference>
<dbReference type="Pfam" id="PF07719">
    <property type="entry name" value="TPR_2"/>
    <property type="match status" value="1"/>
</dbReference>
<feature type="repeat" description="TPR" evidence="3">
    <location>
        <begin position="22"/>
        <end position="55"/>
    </location>
</feature>
<dbReference type="Proteomes" id="UP001160130">
    <property type="component" value="Unassembled WGS sequence"/>
</dbReference>